<organism evidence="2 3">
    <name type="scientific">Pseudomonas brassicacearum</name>
    <dbReference type="NCBI Taxonomy" id="930166"/>
    <lineage>
        <taxon>Bacteria</taxon>
        <taxon>Pseudomonadati</taxon>
        <taxon>Pseudomonadota</taxon>
        <taxon>Gammaproteobacteria</taxon>
        <taxon>Pseudomonadales</taxon>
        <taxon>Pseudomonadaceae</taxon>
        <taxon>Pseudomonas</taxon>
    </lineage>
</organism>
<evidence type="ECO:0000256" key="1">
    <source>
        <dbReference type="SAM" id="Phobius"/>
    </source>
</evidence>
<protein>
    <submittedName>
        <fullName evidence="2">Uncharacterized protein</fullName>
    </submittedName>
</protein>
<keyword evidence="1" id="KW-0812">Transmembrane</keyword>
<feature type="transmembrane region" description="Helical" evidence="1">
    <location>
        <begin position="43"/>
        <end position="63"/>
    </location>
</feature>
<keyword evidence="1" id="KW-0472">Membrane</keyword>
<dbReference type="RefSeq" id="WP_123433879.1">
    <property type="nucleotide sequence ID" value="NZ_MOBK01000006.1"/>
</dbReference>
<dbReference type="EMBL" id="MOBK01000006">
    <property type="protein sequence ID" value="RON20194.1"/>
    <property type="molecule type" value="Genomic_DNA"/>
</dbReference>
<evidence type="ECO:0000313" key="2">
    <source>
        <dbReference type="EMBL" id="RON20194.1"/>
    </source>
</evidence>
<reference evidence="2 3" key="1">
    <citation type="submission" date="2016-10" db="EMBL/GenBank/DDBJ databases">
        <title>Comparative genome analysis of multiple Pseudomonas spp. focuses on biocontrol and plant growth promoting traits.</title>
        <authorList>
            <person name="Tao X.-Y."/>
            <person name="Taylor C.G."/>
        </authorList>
    </citation>
    <scope>NUCLEOTIDE SEQUENCE [LARGE SCALE GENOMIC DNA]</scope>
    <source>
        <strain evidence="2 3">38D7</strain>
    </source>
</reference>
<comment type="caution">
    <text evidence="2">The sequence shown here is derived from an EMBL/GenBank/DDBJ whole genome shotgun (WGS) entry which is preliminary data.</text>
</comment>
<gene>
    <name evidence="2" type="ORF">BK660_14095</name>
</gene>
<proteinExistence type="predicted"/>
<dbReference type="Proteomes" id="UP000285636">
    <property type="component" value="Unassembled WGS sequence"/>
</dbReference>
<keyword evidence="1" id="KW-1133">Transmembrane helix</keyword>
<evidence type="ECO:0000313" key="3">
    <source>
        <dbReference type="Proteomes" id="UP000285636"/>
    </source>
</evidence>
<sequence>MNRWQRLWLSVKLITAVAACVAAGVQAFFYMMDSTDASRIHPLSILVAGLIFGFITFGLLSFIEEGIRRLLAPLFTAKPQPQANADTDSELVAQPPLILSTDDSAQQKSL</sequence>
<accession>A0A423I447</accession>
<feature type="transmembrane region" description="Helical" evidence="1">
    <location>
        <begin position="7"/>
        <end position="31"/>
    </location>
</feature>
<dbReference type="AlphaFoldDB" id="A0A423I447"/>
<name>A0A423I447_9PSED</name>